<evidence type="ECO:0000313" key="1">
    <source>
        <dbReference type="EMBL" id="MPC12341.1"/>
    </source>
</evidence>
<name>A0A5B7CTX7_PORTR</name>
<protein>
    <submittedName>
        <fullName evidence="1">Uncharacterized protein</fullName>
    </submittedName>
</protein>
<gene>
    <name evidence="1" type="ORF">E2C01_005029</name>
</gene>
<accession>A0A5B7CTX7</accession>
<comment type="caution">
    <text evidence="1">The sequence shown here is derived from an EMBL/GenBank/DDBJ whole genome shotgun (WGS) entry which is preliminary data.</text>
</comment>
<dbReference type="EMBL" id="VSRR010000211">
    <property type="protein sequence ID" value="MPC12341.1"/>
    <property type="molecule type" value="Genomic_DNA"/>
</dbReference>
<sequence length="94" mass="10533">MVGHMWSVEHIKRSQSFPQQHFKVQGLAIPVIVPNTTHPEVSQSRHWCVGSEWGGAGGSRSWQVTSREREAAREHGYVADAVRLTCKIGKVLDQ</sequence>
<keyword evidence="2" id="KW-1185">Reference proteome</keyword>
<organism evidence="1 2">
    <name type="scientific">Portunus trituberculatus</name>
    <name type="common">Swimming crab</name>
    <name type="synonym">Neptunus trituberculatus</name>
    <dbReference type="NCBI Taxonomy" id="210409"/>
    <lineage>
        <taxon>Eukaryota</taxon>
        <taxon>Metazoa</taxon>
        <taxon>Ecdysozoa</taxon>
        <taxon>Arthropoda</taxon>
        <taxon>Crustacea</taxon>
        <taxon>Multicrustacea</taxon>
        <taxon>Malacostraca</taxon>
        <taxon>Eumalacostraca</taxon>
        <taxon>Eucarida</taxon>
        <taxon>Decapoda</taxon>
        <taxon>Pleocyemata</taxon>
        <taxon>Brachyura</taxon>
        <taxon>Eubrachyura</taxon>
        <taxon>Portunoidea</taxon>
        <taxon>Portunidae</taxon>
        <taxon>Portuninae</taxon>
        <taxon>Portunus</taxon>
    </lineage>
</organism>
<proteinExistence type="predicted"/>
<dbReference type="AlphaFoldDB" id="A0A5B7CTX7"/>
<reference evidence="1 2" key="1">
    <citation type="submission" date="2019-05" db="EMBL/GenBank/DDBJ databases">
        <title>Another draft genome of Portunus trituberculatus and its Hox gene families provides insights of decapod evolution.</title>
        <authorList>
            <person name="Jeong J.-H."/>
            <person name="Song I."/>
            <person name="Kim S."/>
            <person name="Choi T."/>
            <person name="Kim D."/>
            <person name="Ryu S."/>
            <person name="Kim W."/>
        </authorList>
    </citation>
    <scope>NUCLEOTIDE SEQUENCE [LARGE SCALE GENOMIC DNA]</scope>
    <source>
        <tissue evidence="1">Muscle</tissue>
    </source>
</reference>
<dbReference type="Proteomes" id="UP000324222">
    <property type="component" value="Unassembled WGS sequence"/>
</dbReference>
<evidence type="ECO:0000313" key="2">
    <source>
        <dbReference type="Proteomes" id="UP000324222"/>
    </source>
</evidence>